<gene>
    <name evidence="9" type="ORF">OCL06_06015</name>
</gene>
<dbReference type="PANTHER" id="PTHR43102:SF2">
    <property type="entry name" value="GAF DOMAIN-CONTAINING PROTEIN"/>
    <property type="match status" value="1"/>
</dbReference>
<evidence type="ECO:0000256" key="5">
    <source>
        <dbReference type="ARBA" id="ARBA00023136"/>
    </source>
</evidence>
<proteinExistence type="inferred from homology"/>
<feature type="transmembrane region" description="Helical" evidence="7">
    <location>
        <begin position="63"/>
        <end position="88"/>
    </location>
</feature>
<reference evidence="10" key="1">
    <citation type="submission" date="2023-07" db="EMBL/GenBank/DDBJ databases">
        <title>Study on multiphase classification of strain Alteromonas salexigens isolated from the Yellow Sea.</title>
        <authorList>
            <person name="Sun L."/>
        </authorList>
    </citation>
    <scope>NUCLEOTIDE SEQUENCE [LARGE SCALE GENOMIC DNA]</scope>
    <source>
        <strain evidence="10">ASW11-19</strain>
    </source>
</reference>
<organism evidence="9 10">
    <name type="scientific">Alteromonas salexigens</name>
    <dbReference type="NCBI Taxonomy" id="2982530"/>
    <lineage>
        <taxon>Bacteria</taxon>
        <taxon>Pseudomonadati</taxon>
        <taxon>Pseudomonadota</taxon>
        <taxon>Gammaproteobacteria</taxon>
        <taxon>Alteromonadales</taxon>
        <taxon>Alteromonadaceae</taxon>
        <taxon>Alteromonas/Salinimonas group</taxon>
        <taxon>Alteromonas</taxon>
    </lineage>
</organism>
<dbReference type="SUPFAM" id="SSF52242">
    <property type="entry name" value="Cobalamin (vitamin B12)-binding domain"/>
    <property type="match status" value="1"/>
</dbReference>
<dbReference type="RefSeq" id="WP_262992831.1">
    <property type="nucleotide sequence ID" value="NZ_JAOTJC010000006.1"/>
</dbReference>
<dbReference type="InterPro" id="IPR003018">
    <property type="entry name" value="GAF"/>
</dbReference>
<name>A0ABT2VMR7_9ALTE</name>
<evidence type="ECO:0000256" key="3">
    <source>
        <dbReference type="ARBA" id="ARBA00022692"/>
    </source>
</evidence>
<feature type="transmembrane region" description="Helical" evidence="7">
    <location>
        <begin position="295"/>
        <end position="313"/>
    </location>
</feature>
<evidence type="ECO:0000256" key="4">
    <source>
        <dbReference type="ARBA" id="ARBA00022989"/>
    </source>
</evidence>
<dbReference type="EMBL" id="JAOTJC010000006">
    <property type="protein sequence ID" value="MCU7554147.1"/>
    <property type="molecule type" value="Genomic_DNA"/>
</dbReference>
<evidence type="ECO:0000256" key="2">
    <source>
        <dbReference type="ARBA" id="ARBA00009773"/>
    </source>
</evidence>
<dbReference type="Proteomes" id="UP001209257">
    <property type="component" value="Unassembled WGS sequence"/>
</dbReference>
<dbReference type="InterPro" id="IPR036724">
    <property type="entry name" value="Cobalamin-bd_sf"/>
</dbReference>
<keyword evidence="4 7" id="KW-1133">Transmembrane helix</keyword>
<feature type="transmembrane region" description="Helical" evidence="7">
    <location>
        <begin position="261"/>
        <end position="288"/>
    </location>
</feature>
<dbReference type="InterPro" id="IPR029016">
    <property type="entry name" value="GAF-like_dom_sf"/>
</dbReference>
<dbReference type="Pfam" id="PF01594">
    <property type="entry name" value="AI-2E_transport"/>
    <property type="match status" value="1"/>
</dbReference>
<keyword evidence="3 7" id="KW-0812">Transmembrane</keyword>
<keyword evidence="5 7" id="KW-0472">Membrane</keyword>
<dbReference type="SUPFAM" id="SSF55781">
    <property type="entry name" value="GAF domain-like"/>
    <property type="match status" value="1"/>
</dbReference>
<keyword evidence="10" id="KW-1185">Reference proteome</keyword>
<feature type="transmembrane region" description="Helical" evidence="7">
    <location>
        <begin position="34"/>
        <end position="51"/>
    </location>
</feature>
<dbReference type="Gene3D" id="3.40.50.280">
    <property type="entry name" value="Cobalamin-binding domain"/>
    <property type="match status" value="1"/>
</dbReference>
<comment type="subcellular location">
    <subcellularLocation>
        <location evidence="1">Membrane</location>
        <topology evidence="1">Multi-pass membrane protein</topology>
    </subcellularLocation>
</comment>
<comment type="caution">
    <text evidence="9">The sequence shown here is derived from an EMBL/GenBank/DDBJ whole genome shotgun (WGS) entry which is preliminary data.</text>
</comment>
<dbReference type="Pfam" id="PF01590">
    <property type="entry name" value="GAF"/>
    <property type="match status" value="1"/>
</dbReference>
<dbReference type="PANTHER" id="PTHR43102">
    <property type="entry name" value="SLR1143 PROTEIN"/>
    <property type="match status" value="1"/>
</dbReference>
<evidence type="ECO:0000313" key="9">
    <source>
        <dbReference type="EMBL" id="MCU7554147.1"/>
    </source>
</evidence>
<comment type="similarity">
    <text evidence="2">Belongs to the autoinducer-2 exporter (AI-2E) (TC 2.A.86) family.</text>
</comment>
<feature type="transmembrane region" description="Helical" evidence="7">
    <location>
        <begin position="233"/>
        <end position="255"/>
    </location>
</feature>
<feature type="region of interest" description="Disordered" evidence="6">
    <location>
        <begin position="132"/>
        <end position="154"/>
    </location>
</feature>
<evidence type="ECO:0000256" key="6">
    <source>
        <dbReference type="SAM" id="MobiDB-lite"/>
    </source>
</evidence>
<evidence type="ECO:0000313" key="10">
    <source>
        <dbReference type="Proteomes" id="UP001209257"/>
    </source>
</evidence>
<feature type="compositionally biased region" description="Basic and acidic residues" evidence="6">
    <location>
        <begin position="132"/>
        <end position="143"/>
    </location>
</feature>
<protein>
    <submittedName>
        <fullName evidence="9">AI-2E family transporter</fullName>
    </submittedName>
</protein>
<sequence>MKTTRPQAADQTFLITTLGLTAAIAILYLAKVVIMPVAVAVMLAFLLAPLVTRLQRYGVHRVVAIIATIAIAFSIITAIAWTVSIQVVSLAEQLPRYEETLRGKIRQINKTHHGDSPLMRAGDVVDNLRKELRTEDSEEHPSHDGNTVTPPKDSRPIEVEIRSEKQNFIESTAKIIGPFVGPLGTTALIAIFVIAILFQREDLRERVIQLISGGRLNMATEAIDDAAKRVSRYLLMQLLVNATYGIPIGIGLYFIGVPNAFLWGLLAILLRFIPYLGPWLAAFFPLVLAFAIEPGWSKLFMTLGLFLTLEVISNNVIEPWLYGVSTGISNFALMVAAVFWTWLWGPVGLFLSTPLTVCVVVMGNYVPSLKFISVLLGSVPALKPHERLYQRMLAMDYDEMLTVSQQYIKDNSFMEFYDKLLIPALNEAEADRNSGDLAEIRQTFILQNTPELLEELGDEFAPESCFESDTANVLLVPAKDDIDELGAKILAWAMRLNGVATKIHAATSLPEECADLVRKEDIKVVCISAVPPDAFIPARQLSRRLSAGCPGLKCLIGVWSQTAHANDLQRRMTKISEATVVTSIQDAVSSAQMIMNVPEETHFESAPIPEDESKRIKEVHRLNLLTNEPSEVFDNISRTLAKAFKVPISLVSIIDSDRQFWKSHFGLPEDLAMAGESPRETSVCGHVVANNSAFVIKDIAKDKRFANNPFLKSRGIRFYAGVPLRSRAGQAVGSLCVIDVKPRTITETELSLLESLADKLMQEVDKKDDNVN</sequence>
<dbReference type="SMART" id="SM00065">
    <property type="entry name" value="GAF"/>
    <property type="match status" value="1"/>
</dbReference>
<accession>A0ABT2VMR7</accession>
<dbReference type="InterPro" id="IPR002549">
    <property type="entry name" value="AI-2E-like"/>
</dbReference>
<evidence type="ECO:0000259" key="8">
    <source>
        <dbReference type="SMART" id="SM00065"/>
    </source>
</evidence>
<evidence type="ECO:0000256" key="1">
    <source>
        <dbReference type="ARBA" id="ARBA00004141"/>
    </source>
</evidence>
<dbReference type="Gene3D" id="3.30.450.40">
    <property type="match status" value="1"/>
</dbReference>
<feature type="domain" description="GAF" evidence="8">
    <location>
        <begin position="628"/>
        <end position="772"/>
    </location>
</feature>
<feature type="transmembrane region" description="Helical" evidence="7">
    <location>
        <begin position="12"/>
        <end position="28"/>
    </location>
</feature>
<feature type="transmembrane region" description="Helical" evidence="7">
    <location>
        <begin position="175"/>
        <end position="198"/>
    </location>
</feature>
<evidence type="ECO:0000256" key="7">
    <source>
        <dbReference type="SAM" id="Phobius"/>
    </source>
</evidence>